<dbReference type="InterPro" id="IPR004358">
    <property type="entry name" value="Sig_transdc_His_kin-like_C"/>
</dbReference>
<feature type="coiled-coil region" evidence="16">
    <location>
        <begin position="239"/>
        <end position="270"/>
    </location>
</feature>
<feature type="domain" description="HPt" evidence="21">
    <location>
        <begin position="877"/>
        <end position="976"/>
    </location>
</feature>
<dbReference type="PRINTS" id="PR00344">
    <property type="entry name" value="BCTRLSENSOR"/>
</dbReference>
<dbReference type="Pfam" id="PF01627">
    <property type="entry name" value="Hpt"/>
    <property type="match status" value="1"/>
</dbReference>
<dbReference type="SMART" id="SM00448">
    <property type="entry name" value="REC"/>
    <property type="match status" value="1"/>
</dbReference>
<dbReference type="FunFam" id="1.10.287.130:FF:000004">
    <property type="entry name" value="Ethylene receptor 1"/>
    <property type="match status" value="1"/>
</dbReference>
<sequence>MSVQRLRWYHRLRITNAYGQLIALIFLPIMILSCVGASLVLIETARSSRAEQRNAAFAILARYQPTAQRLNLLLDQPQQHEKIRSILQNMLNESNLLRVAMIDREGRPRISFGYGSNLAWPVFEAHRETFGPLHSDIGTTYGLRAGYTSDGPVWLVVDMDNKPLQLARYRVWLVLAITGLLTLLLLLLCLNFYSRRWISPIYEIRLQLQRLSADTLGQDIQINGTGELRLLQVDLVTLLRRLHESFEELRQHTEQTEDDLRKTLDALEIQNITYRKARDQAITANQAKSVFLANISHELRTPLNSIDGFVNLMARKGNLSDQQTIYIQTIQKSSAHLLALVNDVLDFSKIDAGKLVLEQAPFDLEQAVFDVIDMLSPLACEKKIDMAVYYYEDMPRQVNGDALRFKQILTNLVSNAIKFTPDGDIIVRARLEDSVDDQHLVHISVQDSGIGLSGADRKRLFESFSQGDPSVTRQYGGTGLGLAISRQLVQLMQGKIGFEDNQERHPTDKGATFWFTVQLGKVAGDEMSWPSLDDWNILSCIQHPASANVLRGYLSQLEAQQQEAQSIPDLFGRLIPFEAQRHAHSWVIVDSGGDTEALLREIRTRYYGALAVYGYQMAIDPDILKRYDAVALYEPMSRSALIAMLQHEQLFSRSQPEFSGQGLHILAVDDHLPNLMVLEALLNDLGVEVTNAHSGIEAIEVLTLRHEQGRAPFDLVFMDIQMPRMSGLEATQAIRLLEQEWNTNQPLPIIALTAHALNDEKENLLASGMNDYVSKPIQIDQLVRILKQWTNPHHKSEQSNHTPDYLAADYPTAGYLTADHDSAFPSDESTISASSSNFYPDDFSPEEFYKPVSGAMQQELQSHILDWPESIKLSNGKADLATELLQMLVSSFAEEKTLLKVLMDKQDYAELEQRTHRLYGATRYIGLPTLQALSRAFEKLLADQRKSGVAINDSFIEDVEMYYQQLVEAMTDLDSEAQKILNPG</sequence>
<evidence type="ECO:0000259" key="19">
    <source>
        <dbReference type="PROSITE" id="PS50110"/>
    </source>
</evidence>
<feature type="modified residue" description="4-aspartylphosphate" evidence="15">
    <location>
        <position position="719"/>
    </location>
</feature>
<evidence type="ECO:0000256" key="2">
    <source>
        <dbReference type="ARBA" id="ARBA00004651"/>
    </source>
</evidence>
<evidence type="ECO:0000259" key="21">
    <source>
        <dbReference type="PROSITE" id="PS50894"/>
    </source>
</evidence>
<dbReference type="CDD" id="cd00082">
    <property type="entry name" value="HisKA"/>
    <property type="match status" value="1"/>
</dbReference>
<evidence type="ECO:0000256" key="17">
    <source>
        <dbReference type="SAM" id="Phobius"/>
    </source>
</evidence>
<evidence type="ECO:0000256" key="4">
    <source>
        <dbReference type="ARBA" id="ARBA00022475"/>
    </source>
</evidence>
<keyword evidence="6" id="KW-0808">Transferase</keyword>
<dbReference type="SMART" id="SM00387">
    <property type="entry name" value="HATPase_c"/>
    <property type="match status" value="1"/>
</dbReference>
<evidence type="ECO:0000256" key="1">
    <source>
        <dbReference type="ARBA" id="ARBA00000085"/>
    </source>
</evidence>
<evidence type="ECO:0000256" key="12">
    <source>
        <dbReference type="ARBA" id="ARBA00023012"/>
    </source>
</evidence>
<organism evidence="22 23">
    <name type="scientific">Alkanindiges illinoisensis</name>
    <dbReference type="NCBI Taxonomy" id="197183"/>
    <lineage>
        <taxon>Bacteria</taxon>
        <taxon>Pseudomonadati</taxon>
        <taxon>Pseudomonadota</taxon>
        <taxon>Gammaproteobacteria</taxon>
        <taxon>Moraxellales</taxon>
        <taxon>Moraxellaceae</taxon>
        <taxon>Alkanindiges</taxon>
    </lineage>
</organism>
<keyword evidence="10" id="KW-0067">ATP-binding</keyword>
<keyword evidence="11 17" id="KW-1133">Transmembrane helix</keyword>
<dbReference type="EMBL" id="SNTY01000047">
    <property type="protein sequence ID" value="TEU25049.1"/>
    <property type="molecule type" value="Genomic_DNA"/>
</dbReference>
<dbReference type="EC" id="2.7.13.3" evidence="3"/>
<dbReference type="CDD" id="cd16922">
    <property type="entry name" value="HATPase_EvgS-ArcB-TorS-like"/>
    <property type="match status" value="1"/>
</dbReference>
<dbReference type="FunFam" id="3.30.565.10:FF:000010">
    <property type="entry name" value="Sensor histidine kinase RcsC"/>
    <property type="match status" value="1"/>
</dbReference>
<dbReference type="InterPro" id="IPR036641">
    <property type="entry name" value="HPT_dom_sf"/>
</dbReference>
<dbReference type="Gene3D" id="1.20.120.160">
    <property type="entry name" value="HPT domain"/>
    <property type="match status" value="1"/>
</dbReference>
<feature type="transmembrane region" description="Helical" evidence="17">
    <location>
        <begin position="20"/>
        <end position="42"/>
    </location>
</feature>
<feature type="domain" description="Histidine kinase" evidence="18">
    <location>
        <begin position="294"/>
        <end position="521"/>
    </location>
</feature>
<dbReference type="SUPFAM" id="SSF47384">
    <property type="entry name" value="Homodimeric domain of signal transducing histidine kinase"/>
    <property type="match status" value="1"/>
</dbReference>
<protein>
    <recommendedName>
        <fullName evidence="3">histidine kinase</fullName>
        <ecNumber evidence="3">2.7.13.3</ecNumber>
    </recommendedName>
</protein>
<dbReference type="OrthoDB" id="9797243at2"/>
<dbReference type="GO" id="GO:0005886">
    <property type="term" value="C:plasma membrane"/>
    <property type="evidence" value="ECO:0007669"/>
    <property type="project" value="UniProtKB-SubCell"/>
</dbReference>
<evidence type="ECO:0000256" key="6">
    <source>
        <dbReference type="ARBA" id="ARBA00022679"/>
    </source>
</evidence>
<keyword evidence="5 15" id="KW-0597">Phosphoprotein</keyword>
<dbReference type="PROSITE" id="PS50885">
    <property type="entry name" value="HAMP"/>
    <property type="match status" value="1"/>
</dbReference>
<evidence type="ECO:0000256" key="8">
    <source>
        <dbReference type="ARBA" id="ARBA00022741"/>
    </source>
</evidence>
<dbReference type="Gene3D" id="3.40.50.2300">
    <property type="match status" value="1"/>
</dbReference>
<dbReference type="STRING" id="1120977.GCA_000619845_01889"/>
<dbReference type="RefSeq" id="WP_134244962.1">
    <property type="nucleotide sequence ID" value="NZ_SNTY01000047.1"/>
</dbReference>
<evidence type="ECO:0000256" key="14">
    <source>
        <dbReference type="PROSITE-ProRule" id="PRU00110"/>
    </source>
</evidence>
<dbReference type="InterPro" id="IPR036890">
    <property type="entry name" value="HATPase_C_sf"/>
</dbReference>
<dbReference type="PROSITE" id="PS50109">
    <property type="entry name" value="HIS_KIN"/>
    <property type="match status" value="1"/>
</dbReference>
<dbReference type="PROSITE" id="PS50894">
    <property type="entry name" value="HPT"/>
    <property type="match status" value="1"/>
</dbReference>
<keyword evidence="4" id="KW-1003">Cell membrane</keyword>
<dbReference type="GO" id="GO:0005524">
    <property type="term" value="F:ATP binding"/>
    <property type="evidence" value="ECO:0007669"/>
    <property type="project" value="UniProtKB-KW"/>
</dbReference>
<evidence type="ECO:0000313" key="22">
    <source>
        <dbReference type="EMBL" id="TEU25049.1"/>
    </source>
</evidence>
<dbReference type="SMART" id="SM00388">
    <property type="entry name" value="HisKA"/>
    <property type="match status" value="1"/>
</dbReference>
<dbReference type="InterPro" id="IPR036097">
    <property type="entry name" value="HisK_dim/P_sf"/>
</dbReference>
<evidence type="ECO:0000313" key="23">
    <source>
        <dbReference type="Proteomes" id="UP000297834"/>
    </source>
</evidence>
<dbReference type="InterPro" id="IPR003594">
    <property type="entry name" value="HATPase_dom"/>
</dbReference>
<evidence type="ECO:0000256" key="15">
    <source>
        <dbReference type="PROSITE-ProRule" id="PRU00169"/>
    </source>
</evidence>
<feature type="domain" description="HAMP" evidence="20">
    <location>
        <begin position="195"/>
        <end position="247"/>
    </location>
</feature>
<dbReference type="InterPro" id="IPR011006">
    <property type="entry name" value="CheY-like_superfamily"/>
</dbReference>
<dbReference type="PROSITE" id="PS50110">
    <property type="entry name" value="RESPONSE_REGULATORY"/>
    <property type="match status" value="1"/>
</dbReference>
<evidence type="ECO:0000256" key="5">
    <source>
        <dbReference type="ARBA" id="ARBA00022553"/>
    </source>
</evidence>
<dbReference type="InterPro" id="IPR008207">
    <property type="entry name" value="Sig_transdc_His_kin_Hpt_dom"/>
</dbReference>
<evidence type="ECO:0000259" key="18">
    <source>
        <dbReference type="PROSITE" id="PS50109"/>
    </source>
</evidence>
<dbReference type="Pfam" id="PF00512">
    <property type="entry name" value="HisKA"/>
    <property type="match status" value="1"/>
</dbReference>
<reference evidence="22 23" key="1">
    <citation type="submission" date="2019-03" db="EMBL/GenBank/DDBJ databases">
        <title>Alkanindiges illinoisensis: a potential pathogenic isolated from ascites of a gastric cancer patient with abdominal metastasis.</title>
        <authorList>
            <person name="Hu X."/>
            <person name="Yang B."/>
            <person name="Yan X."/>
            <person name="Lin L."/>
            <person name="Zhao H."/>
            <person name="Zhou F."/>
            <person name="Su B."/>
            <person name="Chen J."/>
            <person name="Rui Y."/>
            <person name="Wang Q."/>
            <person name="Zheng L."/>
        </authorList>
    </citation>
    <scope>NUCLEOTIDE SEQUENCE [LARGE SCALE GENOMIC DNA]</scope>
    <source>
        <strain evidence="22 23">NFYY 23406</strain>
    </source>
</reference>
<evidence type="ECO:0000256" key="7">
    <source>
        <dbReference type="ARBA" id="ARBA00022692"/>
    </source>
</evidence>
<evidence type="ECO:0000256" key="13">
    <source>
        <dbReference type="ARBA" id="ARBA00023136"/>
    </source>
</evidence>
<evidence type="ECO:0000256" key="16">
    <source>
        <dbReference type="SAM" id="Coils"/>
    </source>
</evidence>
<dbReference type="InterPro" id="IPR003660">
    <property type="entry name" value="HAMP_dom"/>
</dbReference>
<evidence type="ECO:0000256" key="10">
    <source>
        <dbReference type="ARBA" id="ARBA00022840"/>
    </source>
</evidence>
<proteinExistence type="predicted"/>
<dbReference type="SUPFAM" id="SSF47226">
    <property type="entry name" value="Histidine-containing phosphotransfer domain, HPT domain"/>
    <property type="match status" value="1"/>
</dbReference>
<keyword evidence="16" id="KW-0175">Coiled coil</keyword>
<evidence type="ECO:0000256" key="11">
    <source>
        <dbReference type="ARBA" id="ARBA00022989"/>
    </source>
</evidence>
<comment type="catalytic activity">
    <reaction evidence="1">
        <text>ATP + protein L-histidine = ADP + protein N-phospho-L-histidine.</text>
        <dbReference type="EC" id="2.7.13.3"/>
    </reaction>
</comment>
<dbReference type="Pfam" id="PF02518">
    <property type="entry name" value="HATPase_c"/>
    <property type="match status" value="1"/>
</dbReference>
<feature type="domain" description="Response regulatory" evidence="19">
    <location>
        <begin position="664"/>
        <end position="790"/>
    </location>
</feature>
<feature type="modified residue" description="Phosphohistidine" evidence="14">
    <location>
        <position position="916"/>
    </location>
</feature>
<name>A0A4Y7XAP5_9GAMM</name>
<dbReference type="SUPFAM" id="SSF52172">
    <property type="entry name" value="CheY-like"/>
    <property type="match status" value="1"/>
</dbReference>
<dbReference type="PROSITE" id="PS51257">
    <property type="entry name" value="PROKAR_LIPOPROTEIN"/>
    <property type="match status" value="1"/>
</dbReference>
<dbReference type="Gene3D" id="1.10.287.130">
    <property type="match status" value="1"/>
</dbReference>
<evidence type="ECO:0000256" key="9">
    <source>
        <dbReference type="ARBA" id="ARBA00022777"/>
    </source>
</evidence>
<dbReference type="PANTHER" id="PTHR45339">
    <property type="entry name" value="HYBRID SIGNAL TRANSDUCTION HISTIDINE KINASE J"/>
    <property type="match status" value="1"/>
</dbReference>
<dbReference type="InterPro" id="IPR001789">
    <property type="entry name" value="Sig_transdc_resp-reg_receiver"/>
</dbReference>
<keyword evidence="23" id="KW-1185">Reference proteome</keyword>
<accession>A0A4Y7XAP5</accession>
<keyword evidence="8" id="KW-0547">Nucleotide-binding</keyword>
<dbReference type="Pfam" id="PF00072">
    <property type="entry name" value="Response_reg"/>
    <property type="match status" value="1"/>
</dbReference>
<keyword evidence="7 17" id="KW-0812">Transmembrane</keyword>
<feature type="transmembrane region" description="Helical" evidence="17">
    <location>
        <begin position="171"/>
        <end position="193"/>
    </location>
</feature>
<dbReference type="Proteomes" id="UP000297834">
    <property type="component" value="Unassembled WGS sequence"/>
</dbReference>
<dbReference type="Gene3D" id="6.10.340.10">
    <property type="match status" value="1"/>
</dbReference>
<keyword evidence="12" id="KW-0902">Two-component regulatory system</keyword>
<keyword evidence="13 17" id="KW-0472">Membrane</keyword>
<evidence type="ECO:0000259" key="20">
    <source>
        <dbReference type="PROSITE" id="PS50885"/>
    </source>
</evidence>
<dbReference type="SUPFAM" id="SSF55874">
    <property type="entry name" value="ATPase domain of HSP90 chaperone/DNA topoisomerase II/histidine kinase"/>
    <property type="match status" value="1"/>
</dbReference>
<dbReference type="CDD" id="cd17546">
    <property type="entry name" value="REC_hyHK_CKI1_RcsC-like"/>
    <property type="match status" value="1"/>
</dbReference>
<gene>
    <name evidence="22" type="ORF">E2B99_10890</name>
</gene>
<comment type="caution">
    <text evidence="22">The sequence shown here is derived from an EMBL/GenBank/DDBJ whole genome shotgun (WGS) entry which is preliminary data.</text>
</comment>
<dbReference type="InterPro" id="IPR003661">
    <property type="entry name" value="HisK_dim/P_dom"/>
</dbReference>
<keyword evidence="9" id="KW-0418">Kinase</keyword>
<comment type="subcellular location">
    <subcellularLocation>
        <location evidence="2">Cell membrane</location>
        <topology evidence="2">Multi-pass membrane protein</topology>
    </subcellularLocation>
</comment>
<dbReference type="InterPro" id="IPR005467">
    <property type="entry name" value="His_kinase_dom"/>
</dbReference>
<dbReference type="PANTHER" id="PTHR45339:SF1">
    <property type="entry name" value="HYBRID SIGNAL TRANSDUCTION HISTIDINE KINASE J"/>
    <property type="match status" value="1"/>
</dbReference>
<evidence type="ECO:0000256" key="3">
    <source>
        <dbReference type="ARBA" id="ARBA00012438"/>
    </source>
</evidence>
<dbReference type="Gene3D" id="3.30.565.10">
    <property type="entry name" value="Histidine kinase-like ATPase, C-terminal domain"/>
    <property type="match status" value="1"/>
</dbReference>
<dbReference type="GO" id="GO:0000155">
    <property type="term" value="F:phosphorelay sensor kinase activity"/>
    <property type="evidence" value="ECO:0007669"/>
    <property type="project" value="InterPro"/>
</dbReference>
<dbReference type="AlphaFoldDB" id="A0A4Y7XAP5"/>